<reference evidence="2 3" key="1">
    <citation type="submission" date="2017-04" db="EMBL/GenBank/DDBJ databases">
        <title>Complete genome of Campylobacter concisus ATCC 33237T and draft genomes for an additional eight well characterized C. concisus strains.</title>
        <authorList>
            <person name="Cornelius A.J."/>
            <person name="Miller W.G."/>
            <person name="Lastovica A.J."/>
            <person name="On S.L."/>
            <person name="French N.P."/>
            <person name="Vandenberg O."/>
            <person name="Biggs P.J."/>
        </authorList>
    </citation>
    <scope>NUCLEOTIDE SEQUENCE [LARGE SCALE GENOMIC DNA]</scope>
    <source>
        <strain evidence="2 3">CCUG 19995</strain>
    </source>
</reference>
<gene>
    <name evidence="2" type="ORF">B9N65_01240</name>
    <name evidence="1" type="ORF">B9N65_09685</name>
</gene>
<organism evidence="2 3">
    <name type="scientific">Campylobacter concisus</name>
    <dbReference type="NCBI Taxonomy" id="199"/>
    <lineage>
        <taxon>Bacteria</taxon>
        <taxon>Pseudomonadati</taxon>
        <taxon>Campylobacterota</taxon>
        <taxon>Epsilonproteobacteria</taxon>
        <taxon>Campylobacterales</taxon>
        <taxon>Campylobacteraceae</taxon>
        <taxon>Campylobacter</taxon>
    </lineage>
</organism>
<protein>
    <submittedName>
        <fullName evidence="2">Uncharacterized protein</fullName>
    </submittedName>
</protein>
<comment type="caution">
    <text evidence="2">The sequence shown here is derived from an EMBL/GenBank/DDBJ whole genome shotgun (WGS) entry which is preliminary data.</text>
</comment>
<evidence type="ECO:0000313" key="2">
    <source>
        <dbReference type="EMBL" id="OUT08994.1"/>
    </source>
</evidence>
<sequence length="80" mass="9576">MTKGEALVRQQESQRMVNGVWVFDELEPYEPFATKAEAFEYYGRKLDEYWLSKIELHKKSKFTKQDILKILKGRYLNGEQ</sequence>
<evidence type="ECO:0000313" key="3">
    <source>
        <dbReference type="Proteomes" id="UP000196317"/>
    </source>
</evidence>
<dbReference type="EMBL" id="NDYN01000010">
    <property type="protein sequence ID" value="OUT06842.1"/>
    <property type="molecule type" value="Genomic_DNA"/>
</dbReference>
<dbReference type="RefSeq" id="WP_087582491.1">
    <property type="nucleotide sequence ID" value="NZ_NDYN01000001.1"/>
</dbReference>
<name>A0A1Y5MNV2_9BACT</name>
<dbReference type="Proteomes" id="UP000196317">
    <property type="component" value="Unassembled WGS sequence"/>
</dbReference>
<proteinExistence type="predicted"/>
<dbReference type="EMBL" id="NDYN01000001">
    <property type="protein sequence ID" value="OUT08994.1"/>
    <property type="molecule type" value="Genomic_DNA"/>
</dbReference>
<dbReference type="AlphaFoldDB" id="A0A1Y5MNV2"/>
<accession>A0A1Y5MNV2</accession>
<evidence type="ECO:0000313" key="1">
    <source>
        <dbReference type="EMBL" id="OUT06842.1"/>
    </source>
</evidence>